<evidence type="ECO:0000313" key="1">
    <source>
        <dbReference type="EMBL" id="CAH4022124.1"/>
    </source>
</evidence>
<proteinExistence type="predicted"/>
<reference evidence="1" key="1">
    <citation type="submission" date="2022-05" db="EMBL/GenBank/DDBJ databases">
        <authorList>
            <person name="Okamura Y."/>
        </authorList>
    </citation>
    <scope>NUCLEOTIDE SEQUENCE</scope>
</reference>
<evidence type="ECO:0000313" key="2">
    <source>
        <dbReference type="Proteomes" id="UP001152562"/>
    </source>
</evidence>
<protein>
    <submittedName>
        <fullName evidence="1">Uncharacterized protein</fullName>
    </submittedName>
</protein>
<dbReference type="EMBL" id="CALOZG010000004">
    <property type="protein sequence ID" value="CAH4022124.1"/>
    <property type="molecule type" value="Genomic_DNA"/>
</dbReference>
<comment type="caution">
    <text evidence="1">The sequence shown here is derived from an EMBL/GenBank/DDBJ whole genome shotgun (WGS) entry which is preliminary data.</text>
</comment>
<gene>
    <name evidence="1" type="ORF">PIBRA_LOCUS3932</name>
</gene>
<accession>A0A9P0X9A7</accession>
<organism evidence="1 2">
    <name type="scientific">Pieris brassicae</name>
    <name type="common">White butterfly</name>
    <name type="synonym">Large white butterfly</name>
    <dbReference type="NCBI Taxonomy" id="7116"/>
    <lineage>
        <taxon>Eukaryota</taxon>
        <taxon>Metazoa</taxon>
        <taxon>Ecdysozoa</taxon>
        <taxon>Arthropoda</taxon>
        <taxon>Hexapoda</taxon>
        <taxon>Insecta</taxon>
        <taxon>Pterygota</taxon>
        <taxon>Neoptera</taxon>
        <taxon>Endopterygota</taxon>
        <taxon>Lepidoptera</taxon>
        <taxon>Glossata</taxon>
        <taxon>Ditrysia</taxon>
        <taxon>Papilionoidea</taxon>
        <taxon>Pieridae</taxon>
        <taxon>Pierinae</taxon>
        <taxon>Pieris</taxon>
    </lineage>
</organism>
<dbReference type="AlphaFoldDB" id="A0A9P0X9A7"/>
<dbReference type="Proteomes" id="UP001152562">
    <property type="component" value="Unassembled WGS sequence"/>
</dbReference>
<keyword evidence="2" id="KW-1185">Reference proteome</keyword>
<name>A0A9P0X9A7_PIEBR</name>
<sequence length="75" mass="8472">MLRGPKQVLPFVISCLKKNDLKKKHDSILDFGSTSLEIILDGLQERIRAKEVKKTGMYQTLRSTKAEGPQGDIEE</sequence>